<dbReference type="EMBL" id="BKCJ010295713">
    <property type="protein sequence ID" value="GEZ57500.1"/>
    <property type="molecule type" value="Genomic_DNA"/>
</dbReference>
<evidence type="ECO:0000313" key="2">
    <source>
        <dbReference type="EMBL" id="GEZ57500.1"/>
    </source>
</evidence>
<name>A0A699II56_TANCI</name>
<evidence type="ECO:0000256" key="1">
    <source>
        <dbReference type="SAM" id="MobiDB-lite"/>
    </source>
</evidence>
<feature type="region of interest" description="Disordered" evidence="1">
    <location>
        <begin position="248"/>
        <end position="288"/>
    </location>
</feature>
<proteinExistence type="predicted"/>
<reference evidence="2" key="1">
    <citation type="journal article" date="2019" name="Sci. Rep.">
        <title>Draft genome of Tanacetum cinerariifolium, the natural source of mosquito coil.</title>
        <authorList>
            <person name="Yamashiro T."/>
            <person name="Shiraishi A."/>
            <person name="Satake H."/>
            <person name="Nakayama K."/>
        </authorList>
    </citation>
    <scope>NUCLEOTIDE SEQUENCE</scope>
</reference>
<accession>A0A699II56</accession>
<protein>
    <submittedName>
        <fullName evidence="2">Uncharacterized protein</fullName>
    </submittedName>
</protein>
<organism evidence="2">
    <name type="scientific">Tanacetum cinerariifolium</name>
    <name type="common">Dalmatian daisy</name>
    <name type="synonym">Chrysanthemum cinerariifolium</name>
    <dbReference type="NCBI Taxonomy" id="118510"/>
    <lineage>
        <taxon>Eukaryota</taxon>
        <taxon>Viridiplantae</taxon>
        <taxon>Streptophyta</taxon>
        <taxon>Embryophyta</taxon>
        <taxon>Tracheophyta</taxon>
        <taxon>Spermatophyta</taxon>
        <taxon>Magnoliopsida</taxon>
        <taxon>eudicotyledons</taxon>
        <taxon>Gunneridae</taxon>
        <taxon>Pentapetalae</taxon>
        <taxon>asterids</taxon>
        <taxon>campanulids</taxon>
        <taxon>Asterales</taxon>
        <taxon>Asteraceae</taxon>
        <taxon>Asteroideae</taxon>
        <taxon>Anthemideae</taxon>
        <taxon>Anthemidinae</taxon>
        <taxon>Tanacetum</taxon>
    </lineage>
</organism>
<dbReference type="AlphaFoldDB" id="A0A699II56"/>
<sequence length="464" mass="53464">MRIRSPDRLLGFPSGFPLGMVPPKNLDERNSLFPHDFVLNSTSVAPLPIPTPPMTSSTIATTTTTSQAPILPTTVLSDIIQNLPSFGLLFYFDDRLRSLEENFSERMNKAVKVTVQIQSDRLSDEAQRENNEFLRTFDENIKKIIKEQVKEQVKVQVSKILPRIEQAVNKQLEAEVLTRSSHTSRTSYAVATDLSKMELKKILIEKMEGNKSIQRSDEQRNLYKALVEAYESDKIILDTYGETVTLKRRRDDDEDKDEEPFAGPDRGSKRRREGKEPESVSALSETATRSAGRSCKSLIELEYHLEEVYKTTTDQLDWVNPEGQQGASSRKYTTSVTKTKAADYGHIRWIEDLVPRTMWIQEPIDYDKHALWGKRLNLTKTDTYRSDLKRKEAYTAYSNPRGFVYQNKDKKNRLMRIDELHKFSDGTLTDVRTALDDRLKGIRIRYLPQTIWRKSDKDRATAMI</sequence>
<comment type="caution">
    <text evidence="2">The sequence shown here is derived from an EMBL/GenBank/DDBJ whole genome shotgun (WGS) entry which is preliminary data.</text>
</comment>
<gene>
    <name evidence="2" type="ORF">Tci_529473</name>
</gene>